<sequence>MTCRSPAGSPLSLARSLSLSLSLSFPPFSLFLLLSTCVSVGQRGRSTAQLLRTFTLPISPIPHHRALQSSCAAADPMPSCSSSSGNHPPTYMYPTYSIIVKC</sequence>
<proteinExistence type="predicted"/>
<evidence type="ECO:0008006" key="3">
    <source>
        <dbReference type="Google" id="ProtNLM"/>
    </source>
</evidence>
<protein>
    <recommendedName>
        <fullName evidence="3">Secreted protein</fullName>
    </recommendedName>
</protein>
<gene>
    <name evidence="1" type="ORF">IWZ03DRAFT_372666</name>
</gene>
<keyword evidence="2" id="KW-1185">Reference proteome</keyword>
<dbReference type="Proteomes" id="UP001363622">
    <property type="component" value="Unassembled WGS sequence"/>
</dbReference>
<comment type="caution">
    <text evidence="1">The sequence shown here is derived from an EMBL/GenBank/DDBJ whole genome shotgun (WGS) entry which is preliminary data.</text>
</comment>
<dbReference type="EMBL" id="JBBPHU010000003">
    <property type="protein sequence ID" value="KAK7520293.1"/>
    <property type="molecule type" value="Genomic_DNA"/>
</dbReference>
<reference evidence="1 2" key="1">
    <citation type="submission" date="2024-04" db="EMBL/GenBank/DDBJ databases">
        <title>Phyllosticta paracitricarpa is synonymous to the EU quarantine fungus P. citricarpa based on phylogenomic analyses.</title>
        <authorList>
            <consortium name="Lawrence Berkeley National Laboratory"/>
            <person name="Van Ingen-Buijs V.A."/>
            <person name="Van Westerhoven A.C."/>
            <person name="Haridas S."/>
            <person name="Skiadas P."/>
            <person name="Martin F."/>
            <person name="Groenewald J.Z."/>
            <person name="Crous P.W."/>
            <person name="Seidl M.F."/>
        </authorList>
    </citation>
    <scope>NUCLEOTIDE SEQUENCE [LARGE SCALE GENOMIC DNA]</scope>
    <source>
        <strain evidence="1 2">CBS 123371</strain>
    </source>
</reference>
<name>A0ABR1KWL1_9PEZI</name>
<organism evidence="1 2">
    <name type="scientific">Phyllosticta citriasiana</name>
    <dbReference type="NCBI Taxonomy" id="595635"/>
    <lineage>
        <taxon>Eukaryota</taxon>
        <taxon>Fungi</taxon>
        <taxon>Dikarya</taxon>
        <taxon>Ascomycota</taxon>
        <taxon>Pezizomycotina</taxon>
        <taxon>Dothideomycetes</taxon>
        <taxon>Dothideomycetes incertae sedis</taxon>
        <taxon>Botryosphaeriales</taxon>
        <taxon>Phyllostictaceae</taxon>
        <taxon>Phyllosticta</taxon>
    </lineage>
</organism>
<evidence type="ECO:0000313" key="1">
    <source>
        <dbReference type="EMBL" id="KAK7520293.1"/>
    </source>
</evidence>
<evidence type="ECO:0000313" key="2">
    <source>
        <dbReference type="Proteomes" id="UP001363622"/>
    </source>
</evidence>
<accession>A0ABR1KWL1</accession>